<dbReference type="CDD" id="cd20071">
    <property type="entry name" value="SET_SMYD"/>
    <property type="match status" value="1"/>
</dbReference>
<keyword evidence="1" id="KW-0732">Signal</keyword>
<name>A0A6G1JWS3_9PLEO</name>
<dbReference type="PANTHER" id="PTHR47332:SF4">
    <property type="entry name" value="SET DOMAIN-CONTAINING PROTEIN 5"/>
    <property type="match status" value="1"/>
</dbReference>
<evidence type="ECO:0000256" key="1">
    <source>
        <dbReference type="SAM" id="SignalP"/>
    </source>
</evidence>
<accession>A0A6G1JWS3</accession>
<dbReference type="SUPFAM" id="SSF82199">
    <property type="entry name" value="SET domain"/>
    <property type="match status" value="1"/>
</dbReference>
<organism evidence="3 4">
    <name type="scientific">Pleomassaria siparia CBS 279.74</name>
    <dbReference type="NCBI Taxonomy" id="1314801"/>
    <lineage>
        <taxon>Eukaryota</taxon>
        <taxon>Fungi</taxon>
        <taxon>Dikarya</taxon>
        <taxon>Ascomycota</taxon>
        <taxon>Pezizomycotina</taxon>
        <taxon>Dothideomycetes</taxon>
        <taxon>Pleosporomycetidae</taxon>
        <taxon>Pleosporales</taxon>
        <taxon>Pleomassariaceae</taxon>
        <taxon>Pleomassaria</taxon>
    </lineage>
</organism>
<dbReference type="Proteomes" id="UP000799428">
    <property type="component" value="Unassembled WGS sequence"/>
</dbReference>
<dbReference type="InterPro" id="IPR001214">
    <property type="entry name" value="SET_dom"/>
</dbReference>
<dbReference type="InterPro" id="IPR046341">
    <property type="entry name" value="SET_dom_sf"/>
</dbReference>
<evidence type="ECO:0000313" key="3">
    <source>
        <dbReference type="EMBL" id="KAF2704783.1"/>
    </source>
</evidence>
<dbReference type="OrthoDB" id="265717at2759"/>
<protein>
    <submittedName>
        <fullName evidence="3">SET domain-containing protein</fullName>
    </submittedName>
</protein>
<dbReference type="AlphaFoldDB" id="A0A6G1JWS3"/>
<dbReference type="Pfam" id="PF00856">
    <property type="entry name" value="SET"/>
    <property type="match status" value="1"/>
</dbReference>
<dbReference type="EMBL" id="MU005781">
    <property type="protein sequence ID" value="KAF2704783.1"/>
    <property type="molecule type" value="Genomic_DNA"/>
</dbReference>
<evidence type="ECO:0000259" key="2">
    <source>
        <dbReference type="PROSITE" id="PS50280"/>
    </source>
</evidence>
<feature type="domain" description="SET" evidence="2">
    <location>
        <begin position="44"/>
        <end position="198"/>
    </location>
</feature>
<feature type="signal peptide" evidence="1">
    <location>
        <begin position="1"/>
        <end position="19"/>
    </location>
</feature>
<reference evidence="3" key="1">
    <citation type="journal article" date="2020" name="Stud. Mycol.">
        <title>101 Dothideomycetes genomes: a test case for predicting lifestyles and emergence of pathogens.</title>
        <authorList>
            <person name="Haridas S."/>
            <person name="Albert R."/>
            <person name="Binder M."/>
            <person name="Bloem J."/>
            <person name="Labutti K."/>
            <person name="Salamov A."/>
            <person name="Andreopoulos B."/>
            <person name="Baker S."/>
            <person name="Barry K."/>
            <person name="Bills G."/>
            <person name="Bluhm B."/>
            <person name="Cannon C."/>
            <person name="Castanera R."/>
            <person name="Culley D."/>
            <person name="Daum C."/>
            <person name="Ezra D."/>
            <person name="Gonzalez J."/>
            <person name="Henrissat B."/>
            <person name="Kuo A."/>
            <person name="Liang C."/>
            <person name="Lipzen A."/>
            <person name="Lutzoni F."/>
            <person name="Magnuson J."/>
            <person name="Mondo S."/>
            <person name="Nolan M."/>
            <person name="Ohm R."/>
            <person name="Pangilinan J."/>
            <person name="Park H.-J."/>
            <person name="Ramirez L."/>
            <person name="Alfaro M."/>
            <person name="Sun H."/>
            <person name="Tritt A."/>
            <person name="Yoshinaga Y."/>
            <person name="Zwiers L.-H."/>
            <person name="Turgeon B."/>
            <person name="Goodwin S."/>
            <person name="Spatafora J."/>
            <person name="Crous P."/>
            <person name="Grigoriev I."/>
        </authorList>
    </citation>
    <scope>NUCLEOTIDE SEQUENCE</scope>
    <source>
        <strain evidence="3">CBS 279.74</strain>
    </source>
</reference>
<feature type="chain" id="PRO_5026013949" evidence="1">
    <location>
        <begin position="20"/>
        <end position="355"/>
    </location>
</feature>
<proteinExistence type="predicted"/>
<gene>
    <name evidence="3" type="ORF">K504DRAFT_441304</name>
</gene>
<dbReference type="PROSITE" id="PS50280">
    <property type="entry name" value="SET"/>
    <property type="match status" value="1"/>
</dbReference>
<dbReference type="Gene3D" id="2.170.270.10">
    <property type="entry name" value="SET domain"/>
    <property type="match status" value="1"/>
</dbReference>
<evidence type="ECO:0000313" key="4">
    <source>
        <dbReference type="Proteomes" id="UP000799428"/>
    </source>
</evidence>
<keyword evidence="4" id="KW-1185">Reference proteome</keyword>
<dbReference type="SMART" id="SM00317">
    <property type="entry name" value="SET"/>
    <property type="match status" value="1"/>
</dbReference>
<dbReference type="PANTHER" id="PTHR47332">
    <property type="entry name" value="SET DOMAIN-CONTAINING PROTEIN 5"/>
    <property type="match status" value="1"/>
</dbReference>
<sequence length="355" mass="40210">MFFTFPSSFLLYFVSTALASACNVPIPHGIPSWQSQNFSCAGPADIYVVRQSPGKGLGVFTTRTLEVGTFVMQEPPIILIHPPEFRDGVGYPLSGIGQQVRNAFNALSEAEQAEVLGLTAYYTASEKKALDDVDELLPIFRSNAYNSGNQIGLYPKIARINHDCRPNTSYFWSARLGKLVVYASRRISEGEELSTSYIPLLHTHEDRRKRLRQYGFECSCNACALGEEERKMSDQRRTDIRQAFFDLNPHLTLSVPQSKAGKQRAQDRAIASTHLVQIVQEEELMDHYAQAFRVAAICHARVEDWQSATQYAHESYQRYLMADAQSEETMEMQVLTGQFIENWNEDLRAKSMRKS</sequence>
<dbReference type="InterPro" id="IPR053185">
    <property type="entry name" value="SET_domain_protein"/>
</dbReference>